<comment type="caution">
    <text evidence="2">The sequence shown here is derived from an EMBL/GenBank/DDBJ whole genome shotgun (WGS) entry which is preliminary data.</text>
</comment>
<keyword evidence="3" id="KW-1185">Reference proteome</keyword>
<sequence>MQPKIKWGISTLGCHELDLPAICQLAEKHGIHHLEVRSLADCLNLPEYLDVTYPNDPGAAQRILRRHRQSIIALNSGFSLIGADDEARDELLAFARWADLLDIPYIRVFGGGSMSEPLTQSDIAAATQNLHWWKRQREKHEWVTQIALETHDGFSSAERCLQLQDAFGSPVHVIWDTHHTWKMGNESAEDTWEQIAFMIRHVHIKDSISVPSSRHPYSYVLPGQGEFPVDDVWSVLSENNYRGIVSLEWERKWHPYLPDLDTALTALTESGWRSGAPFPVGR</sequence>
<dbReference type="RefSeq" id="WP_184305680.1">
    <property type="nucleotide sequence ID" value="NZ_JACHXU010000010.1"/>
</dbReference>
<evidence type="ECO:0000313" key="3">
    <source>
        <dbReference type="Proteomes" id="UP000536179"/>
    </source>
</evidence>
<name>A0A7W5DZZ3_9BACT</name>
<keyword evidence="2" id="KW-0413">Isomerase</keyword>
<protein>
    <submittedName>
        <fullName evidence="2">Sugar phosphate isomerase/epimerase</fullName>
    </submittedName>
</protein>
<dbReference type="EMBL" id="JACHXU010000010">
    <property type="protein sequence ID" value="MBB3207312.1"/>
    <property type="molecule type" value="Genomic_DNA"/>
</dbReference>
<proteinExistence type="predicted"/>
<gene>
    <name evidence="2" type="ORF">FHS27_003133</name>
</gene>
<evidence type="ECO:0000259" key="1">
    <source>
        <dbReference type="Pfam" id="PF01261"/>
    </source>
</evidence>
<dbReference type="PANTHER" id="PTHR12110">
    <property type="entry name" value="HYDROXYPYRUVATE ISOMERASE"/>
    <property type="match status" value="1"/>
</dbReference>
<dbReference type="InterPro" id="IPR036237">
    <property type="entry name" value="Xyl_isomerase-like_sf"/>
</dbReference>
<organism evidence="2 3">
    <name type="scientific">Aporhodopirellula rubra</name>
    <dbReference type="NCBI Taxonomy" id="980271"/>
    <lineage>
        <taxon>Bacteria</taxon>
        <taxon>Pseudomonadati</taxon>
        <taxon>Planctomycetota</taxon>
        <taxon>Planctomycetia</taxon>
        <taxon>Pirellulales</taxon>
        <taxon>Pirellulaceae</taxon>
        <taxon>Aporhodopirellula</taxon>
    </lineage>
</organism>
<dbReference type="Proteomes" id="UP000536179">
    <property type="component" value="Unassembled WGS sequence"/>
</dbReference>
<dbReference type="InterPro" id="IPR013022">
    <property type="entry name" value="Xyl_isomerase-like_TIM-brl"/>
</dbReference>
<evidence type="ECO:0000313" key="2">
    <source>
        <dbReference type="EMBL" id="MBB3207312.1"/>
    </source>
</evidence>
<dbReference type="GO" id="GO:0016853">
    <property type="term" value="F:isomerase activity"/>
    <property type="evidence" value="ECO:0007669"/>
    <property type="project" value="UniProtKB-KW"/>
</dbReference>
<dbReference type="AlphaFoldDB" id="A0A7W5DZZ3"/>
<dbReference type="Pfam" id="PF01261">
    <property type="entry name" value="AP_endonuc_2"/>
    <property type="match status" value="1"/>
</dbReference>
<dbReference type="Gene3D" id="3.20.20.150">
    <property type="entry name" value="Divalent-metal-dependent TIM barrel enzymes"/>
    <property type="match status" value="1"/>
</dbReference>
<reference evidence="2 3" key="1">
    <citation type="submission" date="2020-08" db="EMBL/GenBank/DDBJ databases">
        <title>Genomic Encyclopedia of Type Strains, Phase III (KMG-III): the genomes of soil and plant-associated and newly described type strains.</title>
        <authorList>
            <person name="Whitman W."/>
        </authorList>
    </citation>
    <scope>NUCLEOTIDE SEQUENCE [LARGE SCALE GENOMIC DNA]</scope>
    <source>
        <strain evidence="2 3">CECT 8075</strain>
    </source>
</reference>
<dbReference type="PANTHER" id="PTHR12110:SF21">
    <property type="entry name" value="XYLOSE ISOMERASE-LIKE TIM BARREL DOMAIN-CONTAINING PROTEIN"/>
    <property type="match status" value="1"/>
</dbReference>
<dbReference type="InterPro" id="IPR050312">
    <property type="entry name" value="IolE/XylAMocC-like"/>
</dbReference>
<accession>A0A7W5DZZ3</accession>
<feature type="domain" description="Xylose isomerase-like TIM barrel" evidence="1">
    <location>
        <begin position="25"/>
        <end position="253"/>
    </location>
</feature>
<dbReference type="SUPFAM" id="SSF51658">
    <property type="entry name" value="Xylose isomerase-like"/>
    <property type="match status" value="1"/>
</dbReference>